<feature type="transmembrane region" description="Helical" evidence="1">
    <location>
        <begin position="20"/>
        <end position="39"/>
    </location>
</feature>
<dbReference type="Proteomes" id="UP000036367">
    <property type="component" value="Unassembled WGS sequence"/>
</dbReference>
<dbReference type="EMBL" id="LECT01000006">
    <property type="protein sequence ID" value="KLU07306.1"/>
    <property type="molecule type" value="Genomic_DNA"/>
</dbReference>
<protein>
    <submittedName>
        <fullName evidence="2">Transmembrane protein</fullName>
    </submittedName>
</protein>
<gene>
    <name evidence="2" type="ORF">RISK_000384</name>
</gene>
<dbReference type="PATRIC" id="fig|595434.4.peg.368"/>
<dbReference type="RefSeq" id="WP_047812494.1">
    <property type="nucleotide sequence ID" value="NZ_LECT01000006.1"/>
</dbReference>
<sequence length="292" mass="33279">MNLVAKFRRQLSTLLKKLSWTPLTPLHLTWVGMMLGLFWKWTFYLLADRIYEAIPIQHDFFPTWLQSATVLRVAFLTAAISVVAAWITEQRWPRCFAAGVTWISATVMIWHQGSYNDMTFVTFWWCSLWAFWYTTRLELDSPEELGRKASFLSRVIVSVVLLGGASGKWTAEYWSGDVLWEIYFLDRDFWVFNFLRGNFDTETLRSIATFYSRKVVLIETVAGLGVWLLPARWAAIIGAIVFTSIALFSNFMLFSVLSPLIGLSLAGWLPRAGTQAETPSALETQTTPGVSG</sequence>
<dbReference type="AlphaFoldDB" id="A0A0J1BL97"/>
<accession>A0A0J1BL97</accession>
<keyword evidence="3" id="KW-1185">Reference proteome</keyword>
<proteinExistence type="predicted"/>
<evidence type="ECO:0000313" key="2">
    <source>
        <dbReference type="EMBL" id="KLU07306.1"/>
    </source>
</evidence>
<reference evidence="2" key="1">
    <citation type="submission" date="2015-05" db="EMBL/GenBank/DDBJ databases">
        <title>Permanent draft genome of Rhodopirellula islandicus K833.</title>
        <authorList>
            <person name="Kizina J."/>
            <person name="Richter M."/>
            <person name="Glockner F.O."/>
            <person name="Harder J."/>
        </authorList>
    </citation>
    <scope>NUCLEOTIDE SEQUENCE [LARGE SCALE GENOMIC DNA]</scope>
    <source>
        <strain evidence="2">K833</strain>
    </source>
</reference>
<feature type="transmembrane region" description="Helical" evidence="1">
    <location>
        <begin position="69"/>
        <end position="88"/>
    </location>
</feature>
<keyword evidence="1" id="KW-0472">Membrane</keyword>
<dbReference type="STRING" id="595434.RISK_000384"/>
<keyword evidence="1" id="KW-1133">Transmembrane helix</keyword>
<keyword evidence="1 2" id="KW-0812">Transmembrane</keyword>
<organism evidence="2 3">
    <name type="scientific">Rhodopirellula islandica</name>
    <dbReference type="NCBI Taxonomy" id="595434"/>
    <lineage>
        <taxon>Bacteria</taxon>
        <taxon>Pseudomonadati</taxon>
        <taxon>Planctomycetota</taxon>
        <taxon>Planctomycetia</taxon>
        <taxon>Pirellulales</taxon>
        <taxon>Pirellulaceae</taxon>
        <taxon>Rhodopirellula</taxon>
    </lineage>
</organism>
<evidence type="ECO:0000313" key="3">
    <source>
        <dbReference type="Proteomes" id="UP000036367"/>
    </source>
</evidence>
<evidence type="ECO:0000256" key="1">
    <source>
        <dbReference type="SAM" id="Phobius"/>
    </source>
</evidence>
<name>A0A0J1BL97_RHOIS</name>
<comment type="caution">
    <text evidence="2">The sequence shown here is derived from an EMBL/GenBank/DDBJ whole genome shotgun (WGS) entry which is preliminary data.</text>
</comment>